<accession>A0ACC0TXM7</accession>
<name>A0ACC0TXM7_9AGAM</name>
<feature type="non-terminal residue" evidence="1">
    <location>
        <position position="456"/>
    </location>
</feature>
<proteinExistence type="predicted"/>
<gene>
    <name evidence="1" type="ORF">F5148DRAFT_1003373</name>
</gene>
<protein>
    <submittedName>
        <fullName evidence="1">Uncharacterized protein</fullName>
    </submittedName>
</protein>
<keyword evidence="2" id="KW-1185">Reference proteome</keyword>
<comment type="caution">
    <text evidence="1">The sequence shown here is derived from an EMBL/GenBank/DDBJ whole genome shotgun (WGS) entry which is preliminary data.</text>
</comment>
<evidence type="ECO:0000313" key="1">
    <source>
        <dbReference type="EMBL" id="KAI9452255.1"/>
    </source>
</evidence>
<organism evidence="1 2">
    <name type="scientific">Russula earlei</name>
    <dbReference type="NCBI Taxonomy" id="71964"/>
    <lineage>
        <taxon>Eukaryota</taxon>
        <taxon>Fungi</taxon>
        <taxon>Dikarya</taxon>
        <taxon>Basidiomycota</taxon>
        <taxon>Agaricomycotina</taxon>
        <taxon>Agaricomycetes</taxon>
        <taxon>Russulales</taxon>
        <taxon>Russulaceae</taxon>
        <taxon>Russula</taxon>
    </lineage>
</organism>
<dbReference type="Proteomes" id="UP001207468">
    <property type="component" value="Unassembled WGS sequence"/>
</dbReference>
<evidence type="ECO:0000313" key="2">
    <source>
        <dbReference type="Proteomes" id="UP001207468"/>
    </source>
</evidence>
<reference evidence="1" key="1">
    <citation type="submission" date="2021-03" db="EMBL/GenBank/DDBJ databases">
        <title>Evolutionary priming and transition to the ectomycorrhizal habit in an iconic lineage of mushroom-forming fungi: is preadaptation a requirement?</title>
        <authorList>
            <consortium name="DOE Joint Genome Institute"/>
            <person name="Looney B.P."/>
            <person name="Miyauchi S."/>
            <person name="Morin E."/>
            <person name="Drula E."/>
            <person name="Courty P.E."/>
            <person name="Chicoki N."/>
            <person name="Fauchery L."/>
            <person name="Kohler A."/>
            <person name="Kuo A."/>
            <person name="LaButti K."/>
            <person name="Pangilinan J."/>
            <person name="Lipzen A."/>
            <person name="Riley R."/>
            <person name="Andreopoulos W."/>
            <person name="He G."/>
            <person name="Johnson J."/>
            <person name="Barry K.W."/>
            <person name="Grigoriev I.V."/>
            <person name="Nagy L."/>
            <person name="Hibbett D."/>
            <person name="Henrissat B."/>
            <person name="Matheny P.B."/>
            <person name="Labbe J."/>
            <person name="Martin A.F."/>
        </authorList>
    </citation>
    <scope>NUCLEOTIDE SEQUENCE</scope>
    <source>
        <strain evidence="1">BPL698</strain>
    </source>
</reference>
<sequence length="456" mass="50625">MPGMPTTRSTAPLCHFEDSHYPLPCSCPAPSPPSIMIAILAILAATRASPNPQSSPPHLSLDQFRARASCDDPRGCRSLWDIIWSCAVTVLLCVWVSVHPNIPSPYESWAKVAVRRVGLMLAALFVPEAMIGWALRQRFAAVELAKNHKGEGWTTTHGFFAIMGGFMEYQGNRPIRVLLPEQLNSYSLTGNGDFPRIAKEEIEDKSKGDAVSKTLVVLQTGWFVVQCIARGVQGLPVTELELVTVAFATLNFVMYILWMDKPLNVQRGVRVYKKRDTDEPIDDGDMEATSLGGFWDALRDALSDLGAAIVRGPLTERFDDQMWLFRVLMWPLRRPLEILVGIGEGQGHTMRVGTFYPHGWGSKLRLAFAWVAVVAVTLAFGGIHCIGWSFNFPSSAEQTLWRVSSVTITALPIMFPVIPLIEHLDDSGYEHLSYFLCLGVVVSPILYMLTRLVLLI</sequence>
<dbReference type="EMBL" id="JAGFNK010000345">
    <property type="protein sequence ID" value="KAI9452255.1"/>
    <property type="molecule type" value="Genomic_DNA"/>
</dbReference>